<dbReference type="Gene3D" id="3.40.50.2300">
    <property type="match status" value="1"/>
</dbReference>
<dbReference type="EMBL" id="QGQD01000021">
    <property type="protein sequence ID" value="TLD02234.1"/>
    <property type="molecule type" value="Genomic_DNA"/>
</dbReference>
<protein>
    <recommendedName>
        <fullName evidence="1">Stage 0 sporulation protein A homolog</fullName>
    </recommendedName>
</protein>
<dbReference type="GO" id="GO:0003700">
    <property type="term" value="F:DNA-binding transcription factor activity"/>
    <property type="evidence" value="ECO:0007669"/>
    <property type="project" value="InterPro"/>
</dbReference>
<dbReference type="InterPro" id="IPR009057">
    <property type="entry name" value="Homeodomain-like_sf"/>
</dbReference>
<keyword evidence="4" id="KW-0804">Transcription</keyword>
<dbReference type="InterPro" id="IPR018060">
    <property type="entry name" value="HTH_AraC"/>
</dbReference>
<evidence type="ECO:0000256" key="1">
    <source>
        <dbReference type="ARBA" id="ARBA00018672"/>
    </source>
</evidence>
<evidence type="ECO:0000313" key="9">
    <source>
        <dbReference type="EMBL" id="TLD02234.1"/>
    </source>
</evidence>
<keyword evidence="10" id="KW-1185">Reference proteome</keyword>
<dbReference type="Gene3D" id="1.10.10.60">
    <property type="entry name" value="Homeodomain-like"/>
    <property type="match status" value="2"/>
</dbReference>
<dbReference type="PROSITE" id="PS01124">
    <property type="entry name" value="HTH_ARAC_FAMILY_2"/>
    <property type="match status" value="1"/>
</dbReference>
<feature type="domain" description="Response regulatory" evidence="8">
    <location>
        <begin position="3"/>
        <end position="120"/>
    </location>
</feature>
<dbReference type="InterPro" id="IPR001789">
    <property type="entry name" value="Sig_transdc_resp-reg_receiver"/>
</dbReference>
<dbReference type="SUPFAM" id="SSF52172">
    <property type="entry name" value="CheY-like"/>
    <property type="match status" value="1"/>
</dbReference>
<keyword evidence="3" id="KW-0238">DNA-binding</keyword>
<evidence type="ECO:0000256" key="4">
    <source>
        <dbReference type="ARBA" id="ARBA00023163"/>
    </source>
</evidence>
<dbReference type="Pfam" id="PF12833">
    <property type="entry name" value="HTH_18"/>
    <property type="match status" value="1"/>
</dbReference>
<keyword evidence="6" id="KW-0597">Phosphoprotein</keyword>
<evidence type="ECO:0000256" key="2">
    <source>
        <dbReference type="ARBA" id="ARBA00023015"/>
    </source>
</evidence>
<dbReference type="SUPFAM" id="SSF46689">
    <property type="entry name" value="Homeodomain-like"/>
    <property type="match status" value="2"/>
</dbReference>
<evidence type="ECO:0000259" key="8">
    <source>
        <dbReference type="PROSITE" id="PS50110"/>
    </source>
</evidence>
<evidence type="ECO:0000256" key="3">
    <source>
        <dbReference type="ARBA" id="ARBA00023125"/>
    </source>
</evidence>
<evidence type="ECO:0000259" key="7">
    <source>
        <dbReference type="PROSITE" id="PS01124"/>
    </source>
</evidence>
<feature type="modified residue" description="4-aspartylphosphate" evidence="6">
    <location>
        <position position="55"/>
    </location>
</feature>
<feature type="domain" description="HTH araC/xylS-type" evidence="7">
    <location>
        <begin position="430"/>
        <end position="528"/>
    </location>
</feature>
<dbReference type="Pfam" id="PF00072">
    <property type="entry name" value="Response_reg"/>
    <property type="match status" value="1"/>
</dbReference>
<comment type="function">
    <text evidence="5">May play the central regulatory role in sporulation. It may be an element of the effector pathway responsible for the activation of sporulation genes in response to nutritional stress. Spo0A may act in concert with spo0H (a sigma factor) to control the expression of some genes that are critical to the sporulation process.</text>
</comment>
<comment type="caution">
    <text evidence="9">The sequence shown here is derived from an EMBL/GenBank/DDBJ whole genome shotgun (WGS) entry which is preliminary data.</text>
</comment>
<dbReference type="GO" id="GO:0043565">
    <property type="term" value="F:sequence-specific DNA binding"/>
    <property type="evidence" value="ECO:0007669"/>
    <property type="project" value="InterPro"/>
</dbReference>
<dbReference type="SMART" id="SM00448">
    <property type="entry name" value="REC"/>
    <property type="match status" value="1"/>
</dbReference>
<proteinExistence type="predicted"/>
<dbReference type="PRINTS" id="PR00032">
    <property type="entry name" value="HTHARAC"/>
</dbReference>
<dbReference type="PANTHER" id="PTHR43280">
    <property type="entry name" value="ARAC-FAMILY TRANSCRIPTIONAL REGULATOR"/>
    <property type="match status" value="1"/>
</dbReference>
<dbReference type="Proteomes" id="UP000306509">
    <property type="component" value="Unassembled WGS sequence"/>
</dbReference>
<gene>
    <name evidence="9" type="primary">btr_5</name>
    <name evidence="9" type="ORF">DSM106044_00904</name>
</gene>
<dbReference type="SMART" id="SM00342">
    <property type="entry name" value="HTH_ARAC"/>
    <property type="match status" value="1"/>
</dbReference>
<keyword evidence="2" id="KW-0805">Transcription regulation</keyword>
<dbReference type="STRING" id="180332.GCA_000797495_05674"/>
<dbReference type="PROSITE" id="PS00041">
    <property type="entry name" value="HTH_ARAC_FAMILY_1"/>
    <property type="match status" value="1"/>
</dbReference>
<dbReference type="PROSITE" id="PS50110">
    <property type="entry name" value="RESPONSE_REGULATORY"/>
    <property type="match status" value="1"/>
</dbReference>
<evidence type="ECO:0000313" key="10">
    <source>
        <dbReference type="Proteomes" id="UP000306509"/>
    </source>
</evidence>
<accession>A0A4U8QCH2</accession>
<dbReference type="OrthoDB" id="9794370at2"/>
<dbReference type="CDD" id="cd17536">
    <property type="entry name" value="REC_YesN-like"/>
    <property type="match status" value="1"/>
</dbReference>
<reference evidence="9 10" key="1">
    <citation type="journal article" date="2019" name="Anaerobe">
        <title>Detection of Robinsoniella peoriensis in multiple bone samples of a trauma patient.</title>
        <authorList>
            <person name="Schrottner P."/>
            <person name="Hartwich K."/>
            <person name="Bunk B."/>
            <person name="Schober I."/>
            <person name="Helbig S."/>
            <person name="Rudolph W.W."/>
            <person name="Gunzer F."/>
        </authorList>
    </citation>
    <scope>NUCLEOTIDE SEQUENCE [LARGE SCALE GENOMIC DNA]</scope>
    <source>
        <strain evidence="9 10">DSM 106044</strain>
    </source>
</reference>
<evidence type="ECO:0000256" key="5">
    <source>
        <dbReference type="ARBA" id="ARBA00024867"/>
    </source>
</evidence>
<dbReference type="GO" id="GO:0000160">
    <property type="term" value="P:phosphorelay signal transduction system"/>
    <property type="evidence" value="ECO:0007669"/>
    <property type="project" value="InterPro"/>
</dbReference>
<name>A0A4U8QCH2_9FIRM</name>
<evidence type="ECO:0000256" key="6">
    <source>
        <dbReference type="PROSITE-ProRule" id="PRU00169"/>
    </source>
</evidence>
<dbReference type="RefSeq" id="WP_070041948.1">
    <property type="nucleotide sequence ID" value="NZ_CABMJZ010000092.1"/>
</dbReference>
<sequence>MYSVLLVDDEPLILSGIKSLLNWEANDCKIVDTARNGQEASDKIRALEPNIVFCDINMPAMSGIDLLQLISRDYPSIVFVMLTNLQDFDLVKNALHYRAVDYLVKSQLEPDVLEHSLTNAKKEWDNRNLLNNADYIKNQGKVIQELLWKEIFLRPTPQALSNAPLSDNGHPFDLESYTAIYLIMDYSLQDHTKDHGELFTWEKDLVNAMAQKHFSSFSLFEPDHSSDSLVILCSTPREPRAFKQLMEQFYQKLCSSSANITQVSICMMAAECFHGLQAMADCRAQLFAMVDHFYNTEQPFLLGSNITPISYMSLGLTGISSHLLEALREKNAVRCKSLLDKAASRIQNINHERNSAIWLCSELYTTVAEIFHKSIPDTRLSTYFSQSENMLDQIEHMHTRSQILDWLEHLNKCTISAIEQANADRCSFVDSAKQYVEDHIEERISLSDAADYVNISPAYLSSIFKKRYGESFIDYVNKCKMEYACKLIKERKYLIYEISFRLGFNNAYYFTKTFKRYTGLTPMEYQNALKNDEVK</sequence>
<dbReference type="PANTHER" id="PTHR43280:SF2">
    <property type="entry name" value="HTH-TYPE TRANSCRIPTIONAL REGULATOR EXSA"/>
    <property type="match status" value="1"/>
</dbReference>
<organism evidence="9 10">
    <name type="scientific">Robinsoniella peoriensis</name>
    <dbReference type="NCBI Taxonomy" id="180332"/>
    <lineage>
        <taxon>Bacteria</taxon>
        <taxon>Bacillati</taxon>
        <taxon>Bacillota</taxon>
        <taxon>Clostridia</taxon>
        <taxon>Lachnospirales</taxon>
        <taxon>Lachnospiraceae</taxon>
        <taxon>Robinsoniella</taxon>
    </lineage>
</organism>
<dbReference type="InterPro" id="IPR018062">
    <property type="entry name" value="HTH_AraC-typ_CS"/>
</dbReference>
<dbReference type="AlphaFoldDB" id="A0A4U8QCH2"/>
<dbReference type="InterPro" id="IPR020449">
    <property type="entry name" value="Tscrpt_reg_AraC-type_HTH"/>
</dbReference>
<dbReference type="InterPro" id="IPR011006">
    <property type="entry name" value="CheY-like_superfamily"/>
</dbReference>